<keyword evidence="2" id="KW-1185">Reference proteome</keyword>
<reference evidence="1" key="1">
    <citation type="journal article" date="2023" name="Plant J.">
        <title>The genome of the king protea, Protea cynaroides.</title>
        <authorList>
            <person name="Chang J."/>
            <person name="Duong T.A."/>
            <person name="Schoeman C."/>
            <person name="Ma X."/>
            <person name="Roodt D."/>
            <person name="Barker N."/>
            <person name="Li Z."/>
            <person name="Van de Peer Y."/>
            <person name="Mizrachi E."/>
        </authorList>
    </citation>
    <scope>NUCLEOTIDE SEQUENCE</scope>
    <source>
        <tissue evidence="1">Young leaves</tissue>
    </source>
</reference>
<comment type="caution">
    <text evidence="1">The sequence shown here is derived from an EMBL/GenBank/DDBJ whole genome shotgun (WGS) entry which is preliminary data.</text>
</comment>
<sequence>MGDPSFEDPQHPLSLWFRGYLRSLRFPARGPLGLVHLPSSYPLAFCSPSLSRTQADSRSPSFFPWVGYCPPGPGVRSEKFQPILPRLLSPASPHVSLGCREDRNRS</sequence>
<evidence type="ECO:0000313" key="1">
    <source>
        <dbReference type="EMBL" id="KAJ4962847.1"/>
    </source>
</evidence>
<accession>A0A9Q0HF37</accession>
<dbReference type="Proteomes" id="UP001141806">
    <property type="component" value="Unassembled WGS sequence"/>
</dbReference>
<name>A0A9Q0HF37_9MAGN</name>
<dbReference type="EMBL" id="JAMYWD010000008">
    <property type="protein sequence ID" value="KAJ4962847.1"/>
    <property type="molecule type" value="Genomic_DNA"/>
</dbReference>
<protein>
    <submittedName>
        <fullName evidence="1">Uncharacterized protein</fullName>
    </submittedName>
</protein>
<dbReference type="AlphaFoldDB" id="A0A9Q0HF37"/>
<gene>
    <name evidence="1" type="ORF">NE237_022786</name>
</gene>
<evidence type="ECO:0000313" key="2">
    <source>
        <dbReference type="Proteomes" id="UP001141806"/>
    </source>
</evidence>
<proteinExistence type="predicted"/>
<organism evidence="1 2">
    <name type="scientific">Protea cynaroides</name>
    <dbReference type="NCBI Taxonomy" id="273540"/>
    <lineage>
        <taxon>Eukaryota</taxon>
        <taxon>Viridiplantae</taxon>
        <taxon>Streptophyta</taxon>
        <taxon>Embryophyta</taxon>
        <taxon>Tracheophyta</taxon>
        <taxon>Spermatophyta</taxon>
        <taxon>Magnoliopsida</taxon>
        <taxon>Proteales</taxon>
        <taxon>Proteaceae</taxon>
        <taxon>Protea</taxon>
    </lineage>
</organism>